<evidence type="ECO:0000313" key="9">
    <source>
        <dbReference type="Proteomes" id="UP000247233"/>
    </source>
</evidence>
<dbReference type="Pfam" id="PF00096">
    <property type="entry name" value="zf-C2H2"/>
    <property type="match status" value="1"/>
</dbReference>
<dbReference type="PANTHER" id="PTHR24409">
    <property type="entry name" value="ZINC FINGER PROTEIN 142"/>
    <property type="match status" value="1"/>
</dbReference>
<evidence type="ECO:0000256" key="3">
    <source>
        <dbReference type="ARBA" id="ARBA00022771"/>
    </source>
</evidence>
<name>A0A317WX86_9EURO</name>
<dbReference type="STRING" id="1448321.A0A317WX86"/>
<keyword evidence="2" id="KW-0677">Repeat</keyword>
<keyword evidence="1" id="KW-0479">Metal-binding</keyword>
<evidence type="ECO:0000313" key="8">
    <source>
        <dbReference type="EMBL" id="PWY89817.1"/>
    </source>
</evidence>
<dbReference type="InterPro" id="IPR013087">
    <property type="entry name" value="Znf_C2H2_type"/>
</dbReference>
<feature type="domain" description="C2H2-type" evidence="7">
    <location>
        <begin position="261"/>
        <end position="288"/>
    </location>
</feature>
<accession>A0A317WX86</accession>
<protein>
    <submittedName>
        <fullName evidence="8">C2H2 finger domain protein Ezf</fullName>
    </submittedName>
</protein>
<reference evidence="8 9" key="1">
    <citation type="submission" date="2016-12" db="EMBL/GenBank/DDBJ databases">
        <title>The genomes of Aspergillus section Nigri reveals drivers in fungal speciation.</title>
        <authorList>
            <consortium name="DOE Joint Genome Institute"/>
            <person name="Vesth T.C."/>
            <person name="Nybo J."/>
            <person name="Theobald S."/>
            <person name="Brandl J."/>
            <person name="Frisvad J.C."/>
            <person name="Nielsen K.F."/>
            <person name="Lyhne E.K."/>
            <person name="Kogle M.E."/>
            <person name="Kuo A."/>
            <person name="Riley R."/>
            <person name="Clum A."/>
            <person name="Nolan M."/>
            <person name="Lipzen A."/>
            <person name="Salamov A."/>
            <person name="Henrissat B."/>
            <person name="Wiebenga A."/>
            <person name="De Vries R.P."/>
            <person name="Grigoriev I.V."/>
            <person name="Mortensen U.H."/>
            <person name="Andersen M.R."/>
            <person name="Baker S.E."/>
        </authorList>
    </citation>
    <scope>NUCLEOTIDE SEQUENCE [LARGE SCALE GENOMIC DNA]</scope>
    <source>
        <strain evidence="8 9">CBS 117.55</strain>
    </source>
</reference>
<evidence type="ECO:0000256" key="2">
    <source>
        <dbReference type="ARBA" id="ARBA00022737"/>
    </source>
</evidence>
<dbReference type="SMART" id="SM00355">
    <property type="entry name" value="ZnF_C2H2"/>
    <property type="match status" value="3"/>
</dbReference>
<dbReference type="VEuPathDB" id="FungiDB:BO70DRAFT_129361"/>
<keyword evidence="4" id="KW-0862">Zinc</keyword>
<evidence type="ECO:0000256" key="4">
    <source>
        <dbReference type="ARBA" id="ARBA00022833"/>
    </source>
</evidence>
<dbReference type="GO" id="GO:0008270">
    <property type="term" value="F:zinc ion binding"/>
    <property type="evidence" value="ECO:0007669"/>
    <property type="project" value="UniProtKB-KW"/>
</dbReference>
<gene>
    <name evidence="8" type="ORF">BO70DRAFT_129361</name>
</gene>
<organism evidence="8 9">
    <name type="scientific">Aspergillus heteromorphus CBS 117.55</name>
    <dbReference type="NCBI Taxonomy" id="1448321"/>
    <lineage>
        <taxon>Eukaryota</taxon>
        <taxon>Fungi</taxon>
        <taxon>Dikarya</taxon>
        <taxon>Ascomycota</taxon>
        <taxon>Pezizomycotina</taxon>
        <taxon>Eurotiomycetes</taxon>
        <taxon>Eurotiomycetidae</taxon>
        <taxon>Eurotiales</taxon>
        <taxon>Aspergillaceae</taxon>
        <taxon>Aspergillus</taxon>
        <taxon>Aspergillus subgen. Circumdati</taxon>
    </lineage>
</organism>
<dbReference type="PROSITE" id="PS00028">
    <property type="entry name" value="ZINC_FINGER_C2H2_1"/>
    <property type="match status" value="2"/>
</dbReference>
<dbReference type="SUPFAM" id="SSF57667">
    <property type="entry name" value="beta-beta-alpha zinc fingers"/>
    <property type="match status" value="2"/>
</dbReference>
<proteinExistence type="predicted"/>
<evidence type="ECO:0000259" key="7">
    <source>
        <dbReference type="PROSITE" id="PS50157"/>
    </source>
</evidence>
<dbReference type="Gene3D" id="3.30.160.60">
    <property type="entry name" value="Classic Zinc Finger"/>
    <property type="match status" value="1"/>
</dbReference>
<evidence type="ECO:0000256" key="1">
    <source>
        <dbReference type="ARBA" id="ARBA00022723"/>
    </source>
</evidence>
<dbReference type="PROSITE" id="PS50157">
    <property type="entry name" value="ZINC_FINGER_C2H2_2"/>
    <property type="match status" value="3"/>
</dbReference>
<dbReference type="RefSeq" id="XP_025402648.1">
    <property type="nucleotide sequence ID" value="XM_025538012.1"/>
</dbReference>
<dbReference type="PANTHER" id="PTHR24409:SF434">
    <property type="entry name" value="FI01124P-RELATED"/>
    <property type="match status" value="1"/>
</dbReference>
<dbReference type="InterPro" id="IPR036236">
    <property type="entry name" value="Znf_C2H2_sf"/>
</dbReference>
<dbReference type="GO" id="GO:0005634">
    <property type="term" value="C:nucleus"/>
    <property type="evidence" value="ECO:0007669"/>
    <property type="project" value="TreeGrafter"/>
</dbReference>
<keyword evidence="9" id="KW-1185">Reference proteome</keyword>
<sequence length="356" mass="39257">MNCPAGSFASSPTVRSPLEDQAMMDTSPTHSSPGHAVPLFECEFQSFTGLGISHIQTEASADHLRLYPSPEPYVLSTSDWSDPILRSQHLLETPPDAANFAPNTYYEPFGSRTDVSASPLSFYSSQALSASPSYDPMLDFGAMREEVSHFWPSPPPETMAMTEGQTEVKGEPEDMWDTSLPDNASNMVMCTMPQVPQLQISTAFAPPPQSNDKGNDTLTATGASQGDAPDVVPAEVISKWIDDVGKSPNAETPKIPSASGLVCTVCGLRFTRRSNCREHVKRHNPRYRRTYPCAICGQVCGRKTDLKRHVDCIHYRVRNFGCDQCGQLYTRQDTLSRHKADGCRRRSRKPHASRKA</sequence>
<feature type="domain" description="C2H2-type" evidence="7">
    <location>
        <begin position="320"/>
        <end position="350"/>
    </location>
</feature>
<dbReference type="GO" id="GO:0000977">
    <property type="term" value="F:RNA polymerase II transcription regulatory region sequence-specific DNA binding"/>
    <property type="evidence" value="ECO:0007669"/>
    <property type="project" value="TreeGrafter"/>
</dbReference>
<feature type="compositionally biased region" description="Polar residues" evidence="6">
    <location>
        <begin position="210"/>
        <end position="224"/>
    </location>
</feature>
<evidence type="ECO:0000256" key="6">
    <source>
        <dbReference type="SAM" id="MobiDB-lite"/>
    </source>
</evidence>
<evidence type="ECO:0000256" key="5">
    <source>
        <dbReference type="PROSITE-ProRule" id="PRU00042"/>
    </source>
</evidence>
<dbReference type="AlphaFoldDB" id="A0A317WX86"/>
<dbReference type="GeneID" id="37060249"/>
<dbReference type="GO" id="GO:0000981">
    <property type="term" value="F:DNA-binding transcription factor activity, RNA polymerase II-specific"/>
    <property type="evidence" value="ECO:0007669"/>
    <property type="project" value="TreeGrafter"/>
</dbReference>
<comment type="caution">
    <text evidence="8">The sequence shown here is derived from an EMBL/GenBank/DDBJ whole genome shotgun (WGS) entry which is preliminary data.</text>
</comment>
<keyword evidence="3 5" id="KW-0863">Zinc-finger</keyword>
<dbReference type="EMBL" id="MSFL01000003">
    <property type="protein sequence ID" value="PWY89817.1"/>
    <property type="molecule type" value="Genomic_DNA"/>
</dbReference>
<feature type="domain" description="C2H2-type" evidence="7">
    <location>
        <begin position="291"/>
        <end position="319"/>
    </location>
</feature>
<dbReference type="Proteomes" id="UP000247233">
    <property type="component" value="Unassembled WGS sequence"/>
</dbReference>
<dbReference type="OrthoDB" id="6910977at2759"/>
<feature type="region of interest" description="Disordered" evidence="6">
    <location>
        <begin position="203"/>
        <end position="229"/>
    </location>
</feature>